<sequence length="156" mass="18346">MQTSKIDIHPLIQELKMVPLEEVYVKTINIDKNSTGNQSSAIKLVHLFERICFAEFNTIRAKQEEIASWYSYRKFFEKRHREILPEILKKYKNITKQNANKLSKLTDIQIDTIIYEVSRITKKCGTNLPLCKKISRSHMTDFESSYNQDSDISEIQ</sequence>
<keyword evidence="2" id="KW-1185">Reference proteome</keyword>
<protein>
    <submittedName>
        <fullName evidence="1">19470_t:CDS:1</fullName>
    </submittedName>
</protein>
<organism evidence="1 2">
    <name type="scientific">Racocetra persica</name>
    <dbReference type="NCBI Taxonomy" id="160502"/>
    <lineage>
        <taxon>Eukaryota</taxon>
        <taxon>Fungi</taxon>
        <taxon>Fungi incertae sedis</taxon>
        <taxon>Mucoromycota</taxon>
        <taxon>Glomeromycotina</taxon>
        <taxon>Glomeromycetes</taxon>
        <taxon>Diversisporales</taxon>
        <taxon>Gigasporaceae</taxon>
        <taxon>Racocetra</taxon>
    </lineage>
</organism>
<name>A0ACA9PR93_9GLOM</name>
<feature type="non-terminal residue" evidence="1">
    <location>
        <position position="156"/>
    </location>
</feature>
<proteinExistence type="predicted"/>
<dbReference type="EMBL" id="CAJVQC010022720">
    <property type="protein sequence ID" value="CAG8719326.1"/>
    <property type="molecule type" value="Genomic_DNA"/>
</dbReference>
<gene>
    <name evidence="1" type="ORF">RPERSI_LOCUS11161</name>
</gene>
<dbReference type="Proteomes" id="UP000789920">
    <property type="component" value="Unassembled WGS sequence"/>
</dbReference>
<comment type="caution">
    <text evidence="1">The sequence shown here is derived from an EMBL/GenBank/DDBJ whole genome shotgun (WGS) entry which is preliminary data.</text>
</comment>
<evidence type="ECO:0000313" key="2">
    <source>
        <dbReference type="Proteomes" id="UP000789920"/>
    </source>
</evidence>
<accession>A0ACA9PR93</accession>
<reference evidence="1" key="1">
    <citation type="submission" date="2021-06" db="EMBL/GenBank/DDBJ databases">
        <authorList>
            <person name="Kallberg Y."/>
            <person name="Tangrot J."/>
            <person name="Rosling A."/>
        </authorList>
    </citation>
    <scope>NUCLEOTIDE SEQUENCE</scope>
    <source>
        <strain evidence="1">MA461A</strain>
    </source>
</reference>
<evidence type="ECO:0000313" key="1">
    <source>
        <dbReference type="EMBL" id="CAG8719326.1"/>
    </source>
</evidence>